<dbReference type="EMBL" id="VSWD01000007">
    <property type="protein sequence ID" value="KAK3098292.1"/>
    <property type="molecule type" value="Genomic_DNA"/>
</dbReference>
<dbReference type="GO" id="GO:0005737">
    <property type="term" value="C:cytoplasm"/>
    <property type="evidence" value="ECO:0007669"/>
    <property type="project" value="UniProtKB-SubCell"/>
</dbReference>
<evidence type="ECO:0000256" key="1">
    <source>
        <dbReference type="ARBA" id="ARBA00004496"/>
    </source>
</evidence>
<dbReference type="InterPro" id="IPR008978">
    <property type="entry name" value="HSP20-like_chaperone"/>
</dbReference>
<name>A0AA89C1X7_PINIB</name>
<dbReference type="FunFam" id="2.60.40.790:FF:000001">
    <property type="entry name" value="Nuclear migration protein nudC"/>
    <property type="match status" value="1"/>
</dbReference>
<dbReference type="Pfam" id="PF14050">
    <property type="entry name" value="Nudc_N"/>
    <property type="match status" value="1"/>
</dbReference>
<feature type="compositionally biased region" description="Basic and acidic residues" evidence="7">
    <location>
        <begin position="65"/>
        <end position="83"/>
    </location>
</feature>
<keyword evidence="5" id="KW-0597">Phosphoprotein</keyword>
<keyword evidence="4" id="KW-0963">Cytoplasm</keyword>
<accession>A0AA89C1X7</accession>
<protein>
    <recommendedName>
        <fullName evidence="3">Nuclear migration protein nudC</fullName>
    </recommendedName>
    <alternativeName>
        <fullName evidence="6">Nuclear distribution protein C homolog</fullName>
    </alternativeName>
</protein>
<evidence type="ECO:0000259" key="8">
    <source>
        <dbReference type="PROSITE" id="PS51203"/>
    </source>
</evidence>
<evidence type="ECO:0000256" key="3">
    <source>
        <dbReference type="ARBA" id="ARBA00017641"/>
    </source>
</evidence>
<dbReference type="SUPFAM" id="SSF49764">
    <property type="entry name" value="HSP20-like chaperones"/>
    <property type="match status" value="1"/>
</dbReference>
<evidence type="ECO:0000256" key="4">
    <source>
        <dbReference type="ARBA" id="ARBA00022490"/>
    </source>
</evidence>
<comment type="similarity">
    <text evidence="2">Belongs to the nudC family.</text>
</comment>
<evidence type="ECO:0000313" key="10">
    <source>
        <dbReference type="Proteomes" id="UP001186944"/>
    </source>
</evidence>
<feature type="region of interest" description="Disordered" evidence="7">
    <location>
        <begin position="65"/>
        <end position="179"/>
    </location>
</feature>
<gene>
    <name evidence="9" type="ORF">FSP39_018036</name>
</gene>
<dbReference type="Proteomes" id="UP001186944">
    <property type="component" value="Unassembled WGS sequence"/>
</dbReference>
<dbReference type="PROSITE" id="PS51203">
    <property type="entry name" value="CS"/>
    <property type="match status" value="1"/>
</dbReference>
<dbReference type="InterPro" id="IPR007052">
    <property type="entry name" value="CS_dom"/>
</dbReference>
<dbReference type="CDD" id="cd06492">
    <property type="entry name" value="p23_mNUDC_like"/>
    <property type="match status" value="1"/>
</dbReference>
<organism evidence="9 10">
    <name type="scientific">Pinctada imbricata</name>
    <name type="common">Atlantic pearl-oyster</name>
    <name type="synonym">Pinctada martensii</name>
    <dbReference type="NCBI Taxonomy" id="66713"/>
    <lineage>
        <taxon>Eukaryota</taxon>
        <taxon>Metazoa</taxon>
        <taxon>Spiralia</taxon>
        <taxon>Lophotrochozoa</taxon>
        <taxon>Mollusca</taxon>
        <taxon>Bivalvia</taxon>
        <taxon>Autobranchia</taxon>
        <taxon>Pteriomorphia</taxon>
        <taxon>Pterioida</taxon>
        <taxon>Pterioidea</taxon>
        <taxon>Pteriidae</taxon>
        <taxon>Pinctada</taxon>
    </lineage>
</organism>
<dbReference type="PANTHER" id="PTHR12356">
    <property type="entry name" value="NUCLEAR MOVEMENT PROTEIN NUDC"/>
    <property type="match status" value="1"/>
</dbReference>
<feature type="compositionally biased region" description="Basic and acidic residues" evidence="7">
    <location>
        <begin position="91"/>
        <end position="157"/>
    </location>
</feature>
<dbReference type="Pfam" id="PF04969">
    <property type="entry name" value="CS"/>
    <property type="match status" value="1"/>
</dbReference>
<dbReference type="GO" id="GO:0006457">
    <property type="term" value="P:protein folding"/>
    <property type="evidence" value="ECO:0007669"/>
    <property type="project" value="TreeGrafter"/>
</dbReference>
<dbReference type="PANTHER" id="PTHR12356:SF3">
    <property type="entry name" value="NUCLEAR MIGRATION PROTEIN NUDC"/>
    <property type="match status" value="1"/>
</dbReference>
<evidence type="ECO:0000256" key="2">
    <source>
        <dbReference type="ARBA" id="ARBA00010513"/>
    </source>
</evidence>
<reference evidence="9" key="1">
    <citation type="submission" date="2019-08" db="EMBL/GenBank/DDBJ databases">
        <title>The improved chromosome-level genome for the pearl oyster Pinctada fucata martensii using PacBio sequencing and Hi-C.</title>
        <authorList>
            <person name="Zheng Z."/>
        </authorList>
    </citation>
    <scope>NUCLEOTIDE SEQUENCE</scope>
    <source>
        <strain evidence="9">ZZ-2019</strain>
        <tissue evidence="9">Adductor muscle</tissue>
    </source>
</reference>
<dbReference type="Gene3D" id="2.60.40.790">
    <property type="match status" value="1"/>
</dbReference>
<dbReference type="AlphaFoldDB" id="A0AA89C1X7"/>
<dbReference type="InterPro" id="IPR025934">
    <property type="entry name" value="NudC_N_dom"/>
</dbReference>
<evidence type="ECO:0000313" key="9">
    <source>
        <dbReference type="EMBL" id="KAK3098292.1"/>
    </source>
</evidence>
<keyword evidence="10" id="KW-1185">Reference proteome</keyword>
<evidence type="ECO:0000256" key="6">
    <source>
        <dbReference type="ARBA" id="ARBA00030427"/>
    </source>
</evidence>
<feature type="domain" description="CS" evidence="8">
    <location>
        <begin position="177"/>
        <end position="268"/>
    </location>
</feature>
<evidence type="ECO:0000256" key="7">
    <source>
        <dbReference type="SAM" id="MobiDB-lite"/>
    </source>
</evidence>
<dbReference type="InterPro" id="IPR037898">
    <property type="entry name" value="NudC_fam"/>
</dbReference>
<proteinExistence type="inferred from homology"/>
<evidence type="ECO:0000256" key="5">
    <source>
        <dbReference type="ARBA" id="ARBA00022553"/>
    </source>
</evidence>
<comment type="caution">
    <text evidence="9">The sequence shown here is derived from an EMBL/GenBank/DDBJ whole genome shotgun (WGS) entry which is preliminary data.</text>
</comment>
<dbReference type="GO" id="GO:0051082">
    <property type="term" value="F:unfolded protein binding"/>
    <property type="evidence" value="ECO:0007669"/>
    <property type="project" value="TreeGrafter"/>
</dbReference>
<sequence>MGDQVNTEKFDGMLLAMAQQCEGGVNEILNCLFSFLARKTDFYIGGAPGQAEKMVMDNFKKYQKVAEAKKDEEKKEREEEERKRKERIAKRKAEEEKAMNEPKIKEITDEEAKQIEQEMKKAKEDEEKPPEPPKDEAKDKTEDKPAENGDGEEKSKSDDEEDEKDKGKIKPNAGNGCDLPTYRWTQTLEEIECTIPLNVKFPVKGKDCVVDIGRKHLKVGLKGHPPIINGETFNEMKVEESTWTIIDRKSITLSIEKVNKMEWWNKLVTTDPEINTKKVNPEPSKLSDLEGETRGIVEKMMYDQRQRELGLPTSEDQKKQDILGKFMKQHPEMDFSKCKFN</sequence>
<comment type="subcellular location">
    <subcellularLocation>
        <location evidence="1">Cytoplasm</location>
    </subcellularLocation>
</comment>